<dbReference type="Pfam" id="PF07748">
    <property type="entry name" value="Glyco_hydro_38C"/>
    <property type="match status" value="1"/>
</dbReference>
<evidence type="ECO:0000256" key="2">
    <source>
        <dbReference type="ARBA" id="ARBA00022723"/>
    </source>
</evidence>
<evidence type="ECO:0000259" key="5">
    <source>
        <dbReference type="SMART" id="SM00872"/>
    </source>
</evidence>
<dbReference type="InterPro" id="IPR000602">
    <property type="entry name" value="Glyco_hydro_38_N"/>
</dbReference>
<dbReference type="EMBL" id="AADV02000006">
    <property type="protein sequence ID" value="EAM51316.1"/>
    <property type="molecule type" value="Genomic_DNA"/>
</dbReference>
<keyword evidence="4 6" id="KW-0326">Glycosidase</keyword>
<dbReference type="RefSeq" id="WP_007305127.1">
    <property type="nucleotide sequence ID" value="NZ_AADV02000006.1"/>
</dbReference>
<dbReference type="Proteomes" id="UP000003922">
    <property type="component" value="Unassembled WGS sequence"/>
</dbReference>
<name>Q4C4Z6_CROWT</name>
<dbReference type="GO" id="GO:0009313">
    <property type="term" value="P:oligosaccharide catabolic process"/>
    <property type="evidence" value="ECO:0007669"/>
    <property type="project" value="TreeGrafter"/>
</dbReference>
<dbReference type="OrthoDB" id="9772207at2"/>
<comment type="similarity">
    <text evidence="1">Belongs to the glycosyl hydrolase 38 family.</text>
</comment>
<dbReference type="InterPro" id="IPR037094">
    <property type="entry name" value="Glyco_hydro_38_cen_sf"/>
</dbReference>
<dbReference type="AlphaFoldDB" id="Q4C4Z6"/>
<dbReference type="Gene3D" id="1.20.1270.50">
    <property type="entry name" value="Glycoside hydrolase family 38, central domain"/>
    <property type="match status" value="1"/>
</dbReference>
<dbReference type="Pfam" id="PF01074">
    <property type="entry name" value="Glyco_hydro_38N"/>
    <property type="match status" value="1"/>
</dbReference>
<evidence type="ECO:0000313" key="7">
    <source>
        <dbReference type="Proteomes" id="UP000003922"/>
    </source>
</evidence>
<reference evidence="6" key="3">
    <citation type="submission" date="2016-12" db="EMBL/GenBank/DDBJ databases">
        <title>Annotation of the draft genome assembly of Crocosphaera watsonii WH 8501.</title>
        <authorList>
            <consortium name="US DOE Joint Genome Institute (JGI-ORNL)"/>
            <person name="Larimer F."/>
            <person name="Land M."/>
        </authorList>
    </citation>
    <scope>NUCLEOTIDE SEQUENCE</scope>
    <source>
        <strain evidence="6">WH 8501</strain>
    </source>
</reference>
<dbReference type="SMART" id="SM00872">
    <property type="entry name" value="Alpha-mann_mid"/>
    <property type="match status" value="1"/>
</dbReference>
<gene>
    <name evidence="6" type="ORF">CwatDRAFT_4388</name>
</gene>
<dbReference type="Gene3D" id="2.60.40.1180">
    <property type="entry name" value="Golgi alpha-mannosidase II"/>
    <property type="match status" value="1"/>
</dbReference>
<dbReference type="GO" id="GO:0004559">
    <property type="term" value="F:alpha-mannosidase activity"/>
    <property type="evidence" value="ECO:0007669"/>
    <property type="project" value="UniProtKB-EC"/>
</dbReference>
<keyword evidence="2" id="KW-0479">Metal-binding</keyword>
<comment type="caution">
    <text evidence="6">The sequence shown here is derived from an EMBL/GenBank/DDBJ whole genome shotgun (WGS) entry which is preliminary data.</text>
</comment>
<proteinExistence type="inferred from homology"/>
<dbReference type="PANTHER" id="PTHR46017">
    <property type="entry name" value="ALPHA-MANNOSIDASE 2C1"/>
    <property type="match status" value="1"/>
</dbReference>
<dbReference type="InterPro" id="IPR028995">
    <property type="entry name" value="Glyco_hydro_57/38_cen_sf"/>
</dbReference>
<dbReference type="Pfam" id="PF17677">
    <property type="entry name" value="Glyco_hydro38C2"/>
    <property type="match status" value="1"/>
</dbReference>
<dbReference type="InterPro" id="IPR011330">
    <property type="entry name" value="Glyco_hydro/deAcase_b/a-brl"/>
</dbReference>
<keyword evidence="7" id="KW-1185">Reference proteome</keyword>
<feature type="domain" description="Glycoside hydrolase family 38 central" evidence="5">
    <location>
        <begin position="491"/>
        <end position="572"/>
    </location>
</feature>
<dbReference type="InterPro" id="IPR011013">
    <property type="entry name" value="Gal_mutarotase_sf_dom"/>
</dbReference>
<protein>
    <submittedName>
        <fullName evidence="6">Alpha-mannosidase</fullName>
        <ecNumber evidence="6">3.2.1.24</ecNumber>
    </submittedName>
</protein>
<dbReference type="InterPro" id="IPR027291">
    <property type="entry name" value="Glyco_hydro_38_N_sf"/>
</dbReference>
<dbReference type="EC" id="3.2.1.24" evidence="6"/>
<dbReference type="SUPFAM" id="SSF88713">
    <property type="entry name" value="Glycoside hydrolase/deacetylase"/>
    <property type="match status" value="1"/>
</dbReference>
<dbReference type="GO" id="GO:0030246">
    <property type="term" value="F:carbohydrate binding"/>
    <property type="evidence" value="ECO:0007669"/>
    <property type="project" value="InterPro"/>
</dbReference>
<accession>Q4C4Z6</accession>
<dbReference type="InterPro" id="IPR041147">
    <property type="entry name" value="GH38_C"/>
</dbReference>
<sequence length="1027" mass="119133">MNITEIIDRLRQLTQVTVQHNWLGTSEEIDINDIRFDNLQSITANEKGYLTWEAGSQVKWLVQKIVIPEQLNGYPLEKLSLRLSLVWWAEIAQIFVNGKLVQEGDLFDCLARVLLTSSAQIGQEFLVCLRLVSPSHDIGALMKSQLIYESDYNAIDPGFIADELAVLFNYLSTFYPENLEFLEETVNNLNWNYVDLADKFNEELIQLRKQLQPFSYLIKQRKFNIVGHAHLDMAWLWKVDETWEVAERTFSSVINLQQEFNSLTFCHTTPVLYEWVEKNRPELFKQIQDSYKVGTWEILGGMWVEPEVNLVSGESLVRQLLYGQKYIQEKFGTITEVAWLPDSFGFCLQLPQIFKQSGINYFVTGKLHWNNTVEFPYGAFWWRSLDGTELLTVMSPPNVEGVMTTHPIPMTNYSVKWEQQTGLQEILWIPGVGDHGGGPTRDMIEVSQRWKQSPFFPQVNFTTAKNYLDKVKHTVENGLKIPVWDDELYLDLHRGCYTTHADQKYYNRRSEDLLYQAELWSCLAAMIESKPMDDEVKSNIEFAWKKVLFNQFHDILPGTSITDVFIQANQDWEEVQIIGNNILKSAFKKIMSWIVIPSISKLKAKPIIIFNSLNWERSEIVEIDYMDNNYEIYDLEENKLVTQVSHDNKLLFVAENIPSIGYGVFYLVPNDKEREKEEILQQNETILENEYLKVIINAKTGNIDSIYDKNNQLEILKREGNKLQSFQDKGQYWDAWNIDPNYNSYPLPCPKLISIETLEVGPIQWKVRVIRKMGDSEFTQDYVLQKKSAILQIKTKVDWQEKYVLVKAAFPFNLTAEYSSYEIPFGTIQRSNCPKTPYQKAKWEVPALRWADLTDNSKNYGVSLLNDCKYGYDSQSDRLRLTLLKSPRWPDPTCDIGKQEFTYAIYPHQGSWQEAKTVQKARELNIPLQVVITDNKKNNKGTLPPVFSGLNIPAENLIISALKPAEEEGKDNYILRCYECEGKAATMEIESDLNLKLGQGRNLLEEATNDEQKIQPWKIVTFDLKKE</sequence>
<dbReference type="KEGG" id="cwa:CwatDRAFT_4388"/>
<keyword evidence="3 6" id="KW-0378">Hydrolase</keyword>
<evidence type="ECO:0000256" key="1">
    <source>
        <dbReference type="ARBA" id="ARBA00009792"/>
    </source>
</evidence>
<evidence type="ECO:0000256" key="3">
    <source>
        <dbReference type="ARBA" id="ARBA00022801"/>
    </source>
</evidence>
<reference evidence="6" key="1">
    <citation type="submission" date="2004-02" db="EMBL/GenBank/DDBJ databases">
        <authorList>
            <consortium name="DOE Joint Genome Institute"/>
        </authorList>
    </citation>
    <scope>NUCLEOTIDE SEQUENCE [LARGE SCALE GENOMIC DNA]</scope>
    <source>
        <strain evidence="6">WH 8501</strain>
    </source>
</reference>
<dbReference type="Pfam" id="PF09261">
    <property type="entry name" value="Alpha-mann_mid"/>
    <property type="match status" value="1"/>
</dbReference>
<dbReference type="SUPFAM" id="SSF74650">
    <property type="entry name" value="Galactose mutarotase-like"/>
    <property type="match status" value="1"/>
</dbReference>
<dbReference type="PANTHER" id="PTHR46017:SF1">
    <property type="entry name" value="ALPHA-MANNOSIDASE 2C1"/>
    <property type="match status" value="1"/>
</dbReference>
<organism evidence="6 7">
    <name type="scientific">Crocosphaera watsonii WH 8501</name>
    <dbReference type="NCBI Taxonomy" id="165597"/>
    <lineage>
        <taxon>Bacteria</taxon>
        <taxon>Bacillati</taxon>
        <taxon>Cyanobacteriota</taxon>
        <taxon>Cyanophyceae</taxon>
        <taxon>Oscillatoriophycideae</taxon>
        <taxon>Chroococcales</taxon>
        <taxon>Aphanothecaceae</taxon>
        <taxon>Crocosphaera</taxon>
    </lineage>
</organism>
<dbReference type="Gene3D" id="2.60.40.2220">
    <property type="match status" value="1"/>
</dbReference>
<dbReference type="FunFam" id="1.20.1270.50:FF:000004">
    <property type="entry name" value="alpha-mannosidase 2C1 isoform X1"/>
    <property type="match status" value="1"/>
</dbReference>
<dbReference type="GO" id="GO:0046872">
    <property type="term" value="F:metal ion binding"/>
    <property type="evidence" value="ECO:0007669"/>
    <property type="project" value="UniProtKB-KW"/>
</dbReference>
<dbReference type="CDD" id="cd10789">
    <property type="entry name" value="GH38N_AMII_ER_cytosolic"/>
    <property type="match status" value="1"/>
</dbReference>
<evidence type="ECO:0000313" key="6">
    <source>
        <dbReference type="EMBL" id="EAM51316.1"/>
    </source>
</evidence>
<dbReference type="InterPro" id="IPR013780">
    <property type="entry name" value="Glyco_hydro_b"/>
</dbReference>
<dbReference type="Gene3D" id="3.20.110.10">
    <property type="entry name" value="Glycoside hydrolase 38, N terminal domain"/>
    <property type="match status" value="1"/>
</dbReference>
<evidence type="ECO:0000256" key="4">
    <source>
        <dbReference type="ARBA" id="ARBA00023295"/>
    </source>
</evidence>
<dbReference type="InterPro" id="IPR015341">
    <property type="entry name" value="Glyco_hydro_38_cen"/>
</dbReference>
<dbReference type="SUPFAM" id="SSF88688">
    <property type="entry name" value="Families 57/38 glycoside transferase middle domain"/>
    <property type="match status" value="1"/>
</dbReference>
<dbReference type="GO" id="GO:0006013">
    <property type="term" value="P:mannose metabolic process"/>
    <property type="evidence" value="ECO:0007669"/>
    <property type="project" value="InterPro"/>
</dbReference>
<dbReference type="Gene3D" id="2.70.98.30">
    <property type="entry name" value="Golgi alpha-mannosidase II, domain 4"/>
    <property type="match status" value="1"/>
</dbReference>
<dbReference type="InterPro" id="IPR011682">
    <property type="entry name" value="Glyco_hydro_38_C"/>
</dbReference>
<reference evidence="6" key="2">
    <citation type="submission" date="2005-06" db="EMBL/GenBank/DDBJ databases">
        <title>Sequencing of the draft genome and assembly of Crocosphaera watsonii WH 8501.</title>
        <authorList>
            <consortium name="US DOE Joint Genome Institute (JGI-PGF)"/>
            <person name="Copeland A."/>
            <person name="Lucas S."/>
            <person name="Lapidus A."/>
            <person name="Barry K."/>
            <person name="Detter C."/>
            <person name="Glavina T."/>
            <person name="Hammon N."/>
            <person name="Israni S."/>
            <person name="Pitluck S."/>
            <person name="Richardson P."/>
        </authorList>
    </citation>
    <scope>NUCLEOTIDE SEQUENCE [LARGE SCALE GENOMIC DNA]</scope>
    <source>
        <strain evidence="6">WH 8501</strain>
    </source>
</reference>